<evidence type="ECO:0000256" key="1">
    <source>
        <dbReference type="ARBA" id="ARBA00023015"/>
    </source>
</evidence>
<evidence type="ECO:0000256" key="4">
    <source>
        <dbReference type="PROSITE-ProRule" id="PRU00335"/>
    </source>
</evidence>
<evidence type="ECO:0000313" key="7">
    <source>
        <dbReference type="Proteomes" id="UP000661163"/>
    </source>
</evidence>
<keyword evidence="1" id="KW-0805">Transcription regulation</keyword>
<dbReference type="SUPFAM" id="SSF48498">
    <property type="entry name" value="Tetracyclin repressor-like, C-terminal domain"/>
    <property type="match status" value="1"/>
</dbReference>
<dbReference type="InterPro" id="IPR050109">
    <property type="entry name" value="HTH-type_TetR-like_transc_reg"/>
</dbReference>
<feature type="DNA-binding region" description="H-T-H motif" evidence="4">
    <location>
        <begin position="26"/>
        <end position="45"/>
    </location>
</feature>
<comment type="caution">
    <text evidence="6">The sequence shown here is derived from an EMBL/GenBank/DDBJ whole genome shotgun (WGS) entry which is preliminary data.</text>
</comment>
<dbReference type="InterPro" id="IPR036271">
    <property type="entry name" value="Tet_transcr_reg_TetR-rel_C_sf"/>
</dbReference>
<keyword evidence="3" id="KW-0804">Transcription</keyword>
<dbReference type="PROSITE" id="PS50977">
    <property type="entry name" value="HTH_TETR_2"/>
    <property type="match status" value="1"/>
</dbReference>
<sequence length="174" mass="19358">MRESNRNKILDGVVRLIERDGVTGVTFDAVAAETGVTRGGVIYHFSSREDLILATHEHLAQQLETQLRDLAPDPECATDRYAAYVQSCTQDATRAELIMMLESAKDERLSQVWAGLIDHWAPPLPSGDEPFEMKRFLGRITADGLWAHQAMTGISLSPEVKSRVIHAILEMVSK</sequence>
<proteinExistence type="predicted"/>
<dbReference type="EMBL" id="WUFC01000006">
    <property type="protein sequence ID" value="NEI48003.1"/>
    <property type="molecule type" value="Genomic_DNA"/>
</dbReference>
<dbReference type="RefSeq" id="WP_164566218.1">
    <property type="nucleotide sequence ID" value="NZ_WUFC01000006.1"/>
</dbReference>
<accession>A0AAE4YPZ4</accession>
<evidence type="ECO:0000256" key="2">
    <source>
        <dbReference type="ARBA" id="ARBA00023125"/>
    </source>
</evidence>
<dbReference type="AlphaFoldDB" id="A0AAE4YPZ4"/>
<evidence type="ECO:0000256" key="3">
    <source>
        <dbReference type="ARBA" id="ARBA00023163"/>
    </source>
</evidence>
<evidence type="ECO:0000259" key="5">
    <source>
        <dbReference type="PROSITE" id="PS50977"/>
    </source>
</evidence>
<dbReference type="Proteomes" id="UP000661163">
    <property type="component" value="Unassembled WGS sequence"/>
</dbReference>
<reference evidence="6 7" key="1">
    <citation type="submission" date="2019-12" db="EMBL/GenBank/DDBJ databases">
        <title>Rhizobium genotypes associated with high levels of biological nitrogen fixation by grain legumes in a temperate-maritime cropping system.</title>
        <authorList>
            <person name="Maluk M."/>
            <person name="Francesc Ferrando Molina F."/>
            <person name="Lopez Del Egido L."/>
            <person name="Lafos M."/>
            <person name="Langarica-Fuentes A."/>
            <person name="Gebre Yohannes G."/>
            <person name="Young M.W."/>
            <person name="Martin P."/>
            <person name="Gantlett R."/>
            <person name="Kenicer G."/>
            <person name="Hawes C."/>
            <person name="Begg G.S."/>
            <person name="Quilliam R.S."/>
            <person name="Squire G.R."/>
            <person name="Poole P.S."/>
            <person name="Young P.W."/>
            <person name="Iannetta P.M."/>
            <person name="James E.K."/>
        </authorList>
    </citation>
    <scope>NUCLEOTIDE SEQUENCE [LARGE SCALE GENOMIC DNA]</scope>
    <source>
        <strain evidence="6 7">JHI985</strain>
    </source>
</reference>
<dbReference type="GO" id="GO:0003700">
    <property type="term" value="F:DNA-binding transcription factor activity"/>
    <property type="evidence" value="ECO:0007669"/>
    <property type="project" value="TreeGrafter"/>
</dbReference>
<feature type="domain" description="HTH tetR-type" evidence="5">
    <location>
        <begin position="3"/>
        <end position="63"/>
    </location>
</feature>
<evidence type="ECO:0000313" key="6">
    <source>
        <dbReference type="EMBL" id="NEI48003.1"/>
    </source>
</evidence>
<dbReference type="PANTHER" id="PTHR30055">
    <property type="entry name" value="HTH-TYPE TRANSCRIPTIONAL REGULATOR RUTR"/>
    <property type="match status" value="1"/>
</dbReference>
<organism evidence="6 7">
    <name type="scientific">Rhizobium ruizarguesonis</name>
    <dbReference type="NCBI Taxonomy" id="2081791"/>
    <lineage>
        <taxon>Bacteria</taxon>
        <taxon>Pseudomonadati</taxon>
        <taxon>Pseudomonadota</taxon>
        <taxon>Alphaproteobacteria</taxon>
        <taxon>Hyphomicrobiales</taxon>
        <taxon>Rhizobiaceae</taxon>
        <taxon>Rhizobium/Agrobacterium group</taxon>
        <taxon>Rhizobium</taxon>
    </lineage>
</organism>
<dbReference type="InterPro" id="IPR001647">
    <property type="entry name" value="HTH_TetR"/>
</dbReference>
<dbReference type="Gene3D" id="1.10.357.10">
    <property type="entry name" value="Tetracycline Repressor, domain 2"/>
    <property type="match status" value="1"/>
</dbReference>
<keyword evidence="2 4" id="KW-0238">DNA-binding</keyword>
<gene>
    <name evidence="6" type="ORF">GR217_09900</name>
</gene>
<dbReference type="InterPro" id="IPR009057">
    <property type="entry name" value="Homeodomain-like_sf"/>
</dbReference>
<dbReference type="InterPro" id="IPR041479">
    <property type="entry name" value="TetR_CgmR_C"/>
</dbReference>
<dbReference type="PANTHER" id="PTHR30055:SF234">
    <property type="entry name" value="HTH-TYPE TRANSCRIPTIONAL REGULATOR BETI"/>
    <property type="match status" value="1"/>
</dbReference>
<protein>
    <submittedName>
        <fullName evidence="6">TetR family transcriptional regulator</fullName>
    </submittedName>
</protein>
<dbReference type="GO" id="GO:0000976">
    <property type="term" value="F:transcription cis-regulatory region binding"/>
    <property type="evidence" value="ECO:0007669"/>
    <property type="project" value="TreeGrafter"/>
</dbReference>
<name>A0AAE4YPZ4_9HYPH</name>
<dbReference type="Pfam" id="PF00440">
    <property type="entry name" value="TetR_N"/>
    <property type="match status" value="1"/>
</dbReference>
<dbReference type="PRINTS" id="PR00455">
    <property type="entry name" value="HTHTETR"/>
</dbReference>
<dbReference type="Pfam" id="PF17937">
    <property type="entry name" value="TetR_C_28"/>
    <property type="match status" value="1"/>
</dbReference>
<dbReference type="SUPFAM" id="SSF46689">
    <property type="entry name" value="Homeodomain-like"/>
    <property type="match status" value="1"/>
</dbReference>